<feature type="compositionally biased region" description="Pro residues" evidence="1">
    <location>
        <begin position="19"/>
        <end position="32"/>
    </location>
</feature>
<feature type="compositionally biased region" description="Polar residues" evidence="1">
    <location>
        <begin position="1"/>
        <end position="12"/>
    </location>
</feature>
<feature type="region of interest" description="Disordered" evidence="1">
    <location>
        <begin position="77"/>
        <end position="97"/>
    </location>
</feature>
<evidence type="ECO:0000256" key="1">
    <source>
        <dbReference type="SAM" id="MobiDB-lite"/>
    </source>
</evidence>
<dbReference type="OrthoDB" id="1934145at2759"/>
<dbReference type="SUPFAM" id="SSF103511">
    <property type="entry name" value="Chlorophyll a-b binding protein"/>
    <property type="match status" value="1"/>
</dbReference>
<dbReference type="EMBL" id="JACGCM010000544">
    <property type="protein sequence ID" value="KAF6171043.1"/>
    <property type="molecule type" value="Genomic_DNA"/>
</dbReference>
<accession>A0A7J7NVC0</accession>
<reference evidence="2 3" key="1">
    <citation type="journal article" date="2020" name="IScience">
        <title>Genome Sequencing of the Endangered Kingdonia uniflora (Circaeasteraceae, Ranunculales) Reveals Potential Mechanisms of Evolutionary Specialization.</title>
        <authorList>
            <person name="Sun Y."/>
            <person name="Deng T."/>
            <person name="Zhang A."/>
            <person name="Moore M.J."/>
            <person name="Landis J.B."/>
            <person name="Lin N."/>
            <person name="Zhang H."/>
            <person name="Zhang X."/>
            <person name="Huang J."/>
            <person name="Zhang X."/>
            <person name="Sun H."/>
            <person name="Wang H."/>
        </authorList>
    </citation>
    <scope>NUCLEOTIDE SEQUENCE [LARGE SCALE GENOMIC DNA]</scope>
    <source>
        <strain evidence="2">TB1705</strain>
        <tissue evidence="2">Leaf</tissue>
    </source>
</reference>
<gene>
    <name evidence="2" type="ORF">GIB67_014623</name>
</gene>
<sequence length="187" mass="20566">MAFTSSSLQFSIPLSKPTPKFPNYPYSIPPTKKPILSFTTKAQQESSQTPETKPDTEPDTDNFENRLTNIRLRYKSGTGKKAEVRKSKKSKATGGAGNNNVFLPPVPLKEPVSAGLKVGFGFNPYTERLNGRLAGLGLTALLLVELGSGESVLRYHTPSIVFIQLYFVVALVALFIKFEKESVSIWP</sequence>
<evidence type="ECO:0000313" key="2">
    <source>
        <dbReference type="EMBL" id="KAF6171043.1"/>
    </source>
</evidence>
<dbReference type="Proteomes" id="UP000541444">
    <property type="component" value="Unassembled WGS sequence"/>
</dbReference>
<proteinExistence type="predicted"/>
<dbReference type="AlphaFoldDB" id="A0A7J7NVC0"/>
<feature type="compositionally biased region" description="Polar residues" evidence="1">
    <location>
        <begin position="37"/>
        <end position="48"/>
    </location>
</feature>
<organism evidence="2 3">
    <name type="scientific">Kingdonia uniflora</name>
    <dbReference type="NCBI Taxonomy" id="39325"/>
    <lineage>
        <taxon>Eukaryota</taxon>
        <taxon>Viridiplantae</taxon>
        <taxon>Streptophyta</taxon>
        <taxon>Embryophyta</taxon>
        <taxon>Tracheophyta</taxon>
        <taxon>Spermatophyta</taxon>
        <taxon>Magnoliopsida</taxon>
        <taxon>Ranunculales</taxon>
        <taxon>Circaeasteraceae</taxon>
        <taxon>Kingdonia</taxon>
    </lineage>
</organism>
<protein>
    <submittedName>
        <fullName evidence="2">Uncharacterized protein</fullName>
    </submittedName>
</protein>
<name>A0A7J7NVC0_9MAGN</name>
<keyword evidence="3" id="KW-1185">Reference proteome</keyword>
<feature type="region of interest" description="Disordered" evidence="1">
    <location>
        <begin position="1"/>
        <end position="65"/>
    </location>
</feature>
<comment type="caution">
    <text evidence="2">The sequence shown here is derived from an EMBL/GenBank/DDBJ whole genome shotgun (WGS) entry which is preliminary data.</text>
</comment>
<evidence type="ECO:0000313" key="3">
    <source>
        <dbReference type="Proteomes" id="UP000541444"/>
    </source>
</evidence>